<dbReference type="GO" id="GO:0032993">
    <property type="term" value="C:protein-DNA complex"/>
    <property type="evidence" value="ECO:0007669"/>
    <property type="project" value="TreeGrafter"/>
</dbReference>
<gene>
    <name evidence="6" type="ORF">LK09_12640</name>
</gene>
<organism evidence="6 7">
    <name type="scientific">Microbacterium mangrovi</name>
    <dbReference type="NCBI Taxonomy" id="1348253"/>
    <lineage>
        <taxon>Bacteria</taxon>
        <taxon>Bacillati</taxon>
        <taxon>Actinomycetota</taxon>
        <taxon>Actinomycetes</taxon>
        <taxon>Micrococcales</taxon>
        <taxon>Microbacteriaceae</taxon>
        <taxon>Microbacterium</taxon>
    </lineage>
</organism>
<dbReference type="Pfam" id="PF00126">
    <property type="entry name" value="HTH_1"/>
    <property type="match status" value="1"/>
</dbReference>
<dbReference type="GO" id="GO:0003677">
    <property type="term" value="F:DNA binding"/>
    <property type="evidence" value="ECO:0007669"/>
    <property type="project" value="UniProtKB-KW"/>
</dbReference>
<dbReference type="SUPFAM" id="SSF53850">
    <property type="entry name" value="Periplasmic binding protein-like II"/>
    <property type="match status" value="1"/>
</dbReference>
<keyword evidence="7" id="KW-1185">Reference proteome</keyword>
<accession>A0A0B2A250</accession>
<dbReference type="Proteomes" id="UP000031030">
    <property type="component" value="Unassembled WGS sequence"/>
</dbReference>
<reference evidence="6 7" key="1">
    <citation type="submission" date="2014-11" db="EMBL/GenBank/DDBJ databases">
        <title>Genome sequence of Microbacterium mangrovi MUSC 115(T).</title>
        <authorList>
            <person name="Lee L.-H."/>
        </authorList>
    </citation>
    <scope>NUCLEOTIDE SEQUENCE [LARGE SCALE GENOMIC DNA]</scope>
    <source>
        <strain evidence="6 7">MUSC 115</strain>
    </source>
</reference>
<evidence type="ECO:0000259" key="5">
    <source>
        <dbReference type="PROSITE" id="PS50931"/>
    </source>
</evidence>
<name>A0A0B2A250_9MICO</name>
<dbReference type="Gene3D" id="3.40.190.10">
    <property type="entry name" value="Periplasmic binding protein-like II"/>
    <property type="match status" value="2"/>
</dbReference>
<comment type="similarity">
    <text evidence="1">Belongs to the LysR transcriptional regulatory family.</text>
</comment>
<evidence type="ECO:0000313" key="7">
    <source>
        <dbReference type="Proteomes" id="UP000031030"/>
    </source>
</evidence>
<dbReference type="SUPFAM" id="SSF46785">
    <property type="entry name" value="Winged helix' DNA-binding domain"/>
    <property type="match status" value="1"/>
</dbReference>
<dbReference type="Pfam" id="PF03466">
    <property type="entry name" value="LysR_substrate"/>
    <property type="match status" value="1"/>
</dbReference>
<dbReference type="PANTHER" id="PTHR30346:SF29">
    <property type="entry name" value="LYSR SUBSTRATE-BINDING"/>
    <property type="match status" value="1"/>
</dbReference>
<dbReference type="AlphaFoldDB" id="A0A0B2A250"/>
<feature type="domain" description="HTH lysR-type" evidence="5">
    <location>
        <begin position="2"/>
        <end position="59"/>
    </location>
</feature>
<comment type="caution">
    <text evidence="6">The sequence shown here is derived from an EMBL/GenBank/DDBJ whole genome shotgun (WGS) entry which is preliminary data.</text>
</comment>
<sequence length="308" mass="33064">MIDVRKLRMLAELDRLGTITAVAEQLHLTAPGVSMQLAALERELGVPLTERQGRRLALTPAGRLLAGHGRDVLDRLSLAETEVDALRRGGSGTYRLAAFPSAARTFVADAWARLNEEEAGIRLTVTTPEPEDALAALLSGEADLAVVHSYSNIPRLVPDGVETEHLVTEPIWVAMRVDDPLAAEVVELADFAHHDWITPQRGLTCFEMTDRACGLAGFRPRIVAESVDFAAHLAFVAACGGVALVPDLTATDLPAGVHLARPATPLNRMTIAARRTSLRGDPGLDRITGILRATAEERVHASPVEVAQ</sequence>
<dbReference type="InterPro" id="IPR005119">
    <property type="entry name" value="LysR_subst-bd"/>
</dbReference>
<dbReference type="STRING" id="1348253.LK09_12640"/>
<keyword evidence="2" id="KW-0805">Transcription regulation</keyword>
<evidence type="ECO:0000256" key="4">
    <source>
        <dbReference type="ARBA" id="ARBA00023163"/>
    </source>
</evidence>
<keyword evidence="3" id="KW-0238">DNA-binding</keyword>
<dbReference type="InterPro" id="IPR036388">
    <property type="entry name" value="WH-like_DNA-bd_sf"/>
</dbReference>
<evidence type="ECO:0000313" key="6">
    <source>
        <dbReference type="EMBL" id="KHK97121.1"/>
    </source>
</evidence>
<dbReference type="PANTHER" id="PTHR30346">
    <property type="entry name" value="TRANSCRIPTIONAL DUAL REGULATOR HCAR-RELATED"/>
    <property type="match status" value="1"/>
</dbReference>
<evidence type="ECO:0000256" key="3">
    <source>
        <dbReference type="ARBA" id="ARBA00023125"/>
    </source>
</evidence>
<dbReference type="GO" id="GO:0003700">
    <property type="term" value="F:DNA-binding transcription factor activity"/>
    <property type="evidence" value="ECO:0007669"/>
    <property type="project" value="InterPro"/>
</dbReference>
<dbReference type="EMBL" id="JTDK01000011">
    <property type="protein sequence ID" value="KHK97121.1"/>
    <property type="molecule type" value="Genomic_DNA"/>
</dbReference>
<evidence type="ECO:0000256" key="2">
    <source>
        <dbReference type="ARBA" id="ARBA00023015"/>
    </source>
</evidence>
<protein>
    <recommendedName>
        <fullName evidence="5">HTH lysR-type domain-containing protein</fullName>
    </recommendedName>
</protein>
<dbReference type="PROSITE" id="PS50931">
    <property type="entry name" value="HTH_LYSR"/>
    <property type="match status" value="1"/>
</dbReference>
<dbReference type="InterPro" id="IPR036390">
    <property type="entry name" value="WH_DNA-bd_sf"/>
</dbReference>
<dbReference type="Gene3D" id="1.10.10.10">
    <property type="entry name" value="Winged helix-like DNA-binding domain superfamily/Winged helix DNA-binding domain"/>
    <property type="match status" value="1"/>
</dbReference>
<proteinExistence type="inferred from homology"/>
<dbReference type="InterPro" id="IPR000847">
    <property type="entry name" value="LysR_HTH_N"/>
</dbReference>
<dbReference type="RefSeq" id="WP_039399935.1">
    <property type="nucleotide sequence ID" value="NZ_JTDK01000011.1"/>
</dbReference>
<evidence type="ECO:0000256" key="1">
    <source>
        <dbReference type="ARBA" id="ARBA00009437"/>
    </source>
</evidence>
<dbReference type="OrthoDB" id="3636008at2"/>
<keyword evidence="4" id="KW-0804">Transcription</keyword>